<evidence type="ECO:0008006" key="4">
    <source>
        <dbReference type="Google" id="ProtNLM"/>
    </source>
</evidence>
<evidence type="ECO:0000313" key="3">
    <source>
        <dbReference type="Proteomes" id="UP000326557"/>
    </source>
</evidence>
<gene>
    <name evidence="2" type="ORF">PS704_05318</name>
</gene>
<reference evidence="2 3" key="1">
    <citation type="submission" date="2019-09" db="EMBL/GenBank/DDBJ databases">
        <authorList>
            <person name="Chandra G."/>
            <person name="Truman W A."/>
        </authorList>
    </citation>
    <scope>NUCLEOTIDE SEQUENCE [LARGE SCALE GENOMIC DNA]</scope>
    <source>
        <strain evidence="2">PS704</strain>
    </source>
</reference>
<dbReference type="EMBL" id="CABVHP010000024">
    <property type="protein sequence ID" value="VVO34958.1"/>
    <property type="molecule type" value="Genomic_DNA"/>
</dbReference>
<accession>A0A5E7F699</accession>
<evidence type="ECO:0000313" key="2">
    <source>
        <dbReference type="EMBL" id="VVO34958.1"/>
    </source>
</evidence>
<sequence precursor="true">MKKTAGKLLVLCFCAGAWPVMAQPFTCGGKFLGSDTQAELAQAIIEDGGRAVGVQRVFTICQKGVIHVVLDGNNEAATPSYKKRWQQRAVALLQVPTDKVTVR</sequence>
<name>A0A5E7F699_PSEFL</name>
<feature type="signal peptide" evidence="1">
    <location>
        <begin position="1"/>
        <end position="22"/>
    </location>
</feature>
<feature type="chain" id="PRO_5023068791" description="Lipoprotein" evidence="1">
    <location>
        <begin position="23"/>
        <end position="103"/>
    </location>
</feature>
<dbReference type="RefSeq" id="WP_150639854.1">
    <property type="nucleotide sequence ID" value="NZ_CABVHP010000024.1"/>
</dbReference>
<proteinExistence type="predicted"/>
<dbReference type="OrthoDB" id="6890795at2"/>
<evidence type="ECO:0000256" key="1">
    <source>
        <dbReference type="SAM" id="SignalP"/>
    </source>
</evidence>
<dbReference type="Proteomes" id="UP000326557">
    <property type="component" value="Unassembled WGS sequence"/>
</dbReference>
<keyword evidence="1" id="KW-0732">Signal</keyword>
<organism evidence="2 3">
    <name type="scientific">Pseudomonas fluorescens</name>
    <dbReference type="NCBI Taxonomy" id="294"/>
    <lineage>
        <taxon>Bacteria</taxon>
        <taxon>Pseudomonadati</taxon>
        <taxon>Pseudomonadota</taxon>
        <taxon>Gammaproteobacteria</taxon>
        <taxon>Pseudomonadales</taxon>
        <taxon>Pseudomonadaceae</taxon>
        <taxon>Pseudomonas</taxon>
    </lineage>
</organism>
<dbReference type="AlphaFoldDB" id="A0A5E7F699"/>
<protein>
    <recommendedName>
        <fullName evidence="4">Lipoprotein</fullName>
    </recommendedName>
</protein>